<dbReference type="PROSITE" id="PS00688">
    <property type="entry name" value="SIGMA54_INTERACT_3"/>
    <property type="match status" value="1"/>
</dbReference>
<dbReference type="EMBL" id="QVQT01000002">
    <property type="protein sequence ID" value="RFU17831.1"/>
    <property type="molecule type" value="Genomic_DNA"/>
</dbReference>
<dbReference type="SUPFAM" id="SSF46689">
    <property type="entry name" value="Homeodomain-like"/>
    <property type="match status" value="1"/>
</dbReference>
<protein>
    <submittedName>
        <fullName evidence="9">Sigma-54-dependent Fis family transcriptional regulator</fullName>
    </submittedName>
</protein>
<accession>A0A372ISS1</accession>
<dbReference type="Gene3D" id="1.10.10.60">
    <property type="entry name" value="Homeodomain-like"/>
    <property type="match status" value="1"/>
</dbReference>
<dbReference type="SMART" id="SM00382">
    <property type="entry name" value="AAA"/>
    <property type="match status" value="1"/>
</dbReference>
<keyword evidence="5" id="KW-0804">Transcription</keyword>
<dbReference type="SMART" id="SM00448">
    <property type="entry name" value="REC"/>
    <property type="match status" value="1"/>
</dbReference>
<keyword evidence="1" id="KW-0547">Nucleotide-binding</keyword>
<dbReference type="PROSITE" id="PS00676">
    <property type="entry name" value="SIGMA54_INTERACT_2"/>
    <property type="match status" value="1"/>
</dbReference>
<feature type="modified residue" description="4-aspartylphosphate" evidence="6">
    <location>
        <position position="55"/>
    </location>
</feature>
<dbReference type="InterPro" id="IPR025943">
    <property type="entry name" value="Sigma_54_int_dom_ATP-bd_2"/>
</dbReference>
<dbReference type="Gene3D" id="3.40.50.2300">
    <property type="match status" value="1"/>
</dbReference>
<evidence type="ECO:0000256" key="4">
    <source>
        <dbReference type="ARBA" id="ARBA00023125"/>
    </source>
</evidence>
<evidence type="ECO:0000256" key="6">
    <source>
        <dbReference type="PROSITE-ProRule" id="PRU00169"/>
    </source>
</evidence>
<dbReference type="CDD" id="cd00009">
    <property type="entry name" value="AAA"/>
    <property type="match status" value="1"/>
</dbReference>
<dbReference type="OrthoDB" id="9803970at2"/>
<dbReference type="PROSITE" id="PS50045">
    <property type="entry name" value="SIGMA54_INTERACT_4"/>
    <property type="match status" value="1"/>
</dbReference>
<evidence type="ECO:0000259" key="8">
    <source>
        <dbReference type="PROSITE" id="PS50110"/>
    </source>
</evidence>
<evidence type="ECO:0000256" key="1">
    <source>
        <dbReference type="ARBA" id="ARBA00022741"/>
    </source>
</evidence>
<dbReference type="FunFam" id="3.40.50.300:FF:000006">
    <property type="entry name" value="DNA-binding transcriptional regulator NtrC"/>
    <property type="match status" value="1"/>
</dbReference>
<evidence type="ECO:0000256" key="2">
    <source>
        <dbReference type="ARBA" id="ARBA00022840"/>
    </source>
</evidence>
<keyword evidence="3" id="KW-0805">Transcription regulation</keyword>
<dbReference type="PRINTS" id="PR01590">
    <property type="entry name" value="HTHFIS"/>
</dbReference>
<evidence type="ECO:0000256" key="3">
    <source>
        <dbReference type="ARBA" id="ARBA00023015"/>
    </source>
</evidence>
<dbReference type="PANTHER" id="PTHR32071:SF57">
    <property type="entry name" value="C4-DICARBOXYLATE TRANSPORT TRANSCRIPTIONAL REGULATORY PROTEIN DCTD"/>
    <property type="match status" value="1"/>
</dbReference>
<dbReference type="PANTHER" id="PTHR32071">
    <property type="entry name" value="TRANSCRIPTIONAL REGULATORY PROTEIN"/>
    <property type="match status" value="1"/>
</dbReference>
<keyword evidence="4" id="KW-0238">DNA-binding</keyword>
<dbReference type="GO" id="GO:0000160">
    <property type="term" value="P:phosphorelay signal transduction system"/>
    <property type="evidence" value="ECO:0007669"/>
    <property type="project" value="InterPro"/>
</dbReference>
<organism evidence="9 10">
    <name type="scientific">Paracidobacterium acidisoli</name>
    <dbReference type="NCBI Taxonomy" id="2303751"/>
    <lineage>
        <taxon>Bacteria</taxon>
        <taxon>Pseudomonadati</taxon>
        <taxon>Acidobacteriota</taxon>
        <taxon>Terriglobia</taxon>
        <taxon>Terriglobales</taxon>
        <taxon>Acidobacteriaceae</taxon>
        <taxon>Paracidobacterium</taxon>
    </lineage>
</organism>
<keyword evidence="10" id="KW-1185">Reference proteome</keyword>
<evidence type="ECO:0000259" key="7">
    <source>
        <dbReference type="PROSITE" id="PS50045"/>
    </source>
</evidence>
<dbReference type="InterPro" id="IPR011006">
    <property type="entry name" value="CheY-like_superfamily"/>
</dbReference>
<keyword evidence="2" id="KW-0067">ATP-binding</keyword>
<dbReference type="InterPro" id="IPR009057">
    <property type="entry name" value="Homeodomain-like_sf"/>
</dbReference>
<dbReference type="Pfam" id="PF02954">
    <property type="entry name" value="HTH_8"/>
    <property type="match status" value="1"/>
</dbReference>
<evidence type="ECO:0000256" key="5">
    <source>
        <dbReference type="ARBA" id="ARBA00023163"/>
    </source>
</evidence>
<dbReference type="InterPro" id="IPR058031">
    <property type="entry name" value="AAA_lid_NorR"/>
</dbReference>
<dbReference type="Pfam" id="PF25601">
    <property type="entry name" value="AAA_lid_14"/>
    <property type="match status" value="1"/>
</dbReference>
<dbReference type="SUPFAM" id="SSF52540">
    <property type="entry name" value="P-loop containing nucleoside triphosphate hydrolases"/>
    <property type="match status" value="1"/>
</dbReference>
<evidence type="ECO:0000313" key="9">
    <source>
        <dbReference type="EMBL" id="RFU17831.1"/>
    </source>
</evidence>
<dbReference type="GO" id="GO:0043565">
    <property type="term" value="F:sequence-specific DNA binding"/>
    <property type="evidence" value="ECO:0007669"/>
    <property type="project" value="InterPro"/>
</dbReference>
<feature type="domain" description="Response regulatory" evidence="8">
    <location>
        <begin position="6"/>
        <end position="120"/>
    </location>
</feature>
<comment type="caution">
    <text evidence="9">The sequence shown here is derived from an EMBL/GenBank/DDBJ whole genome shotgun (WGS) entry which is preliminary data.</text>
</comment>
<dbReference type="PROSITE" id="PS50110">
    <property type="entry name" value="RESPONSE_REGULATORY"/>
    <property type="match status" value="1"/>
</dbReference>
<dbReference type="InterPro" id="IPR002078">
    <property type="entry name" value="Sigma_54_int"/>
</dbReference>
<dbReference type="GO" id="GO:0006355">
    <property type="term" value="P:regulation of DNA-templated transcription"/>
    <property type="evidence" value="ECO:0007669"/>
    <property type="project" value="InterPro"/>
</dbReference>
<dbReference type="Pfam" id="PF00072">
    <property type="entry name" value="Response_reg"/>
    <property type="match status" value="1"/>
</dbReference>
<dbReference type="GO" id="GO:0005524">
    <property type="term" value="F:ATP binding"/>
    <property type="evidence" value="ECO:0007669"/>
    <property type="project" value="UniProtKB-KW"/>
</dbReference>
<dbReference type="InterPro" id="IPR027417">
    <property type="entry name" value="P-loop_NTPase"/>
</dbReference>
<evidence type="ECO:0000313" key="10">
    <source>
        <dbReference type="Proteomes" id="UP000264702"/>
    </source>
</evidence>
<dbReference type="RefSeq" id="WP_117298579.1">
    <property type="nucleotide sequence ID" value="NZ_QVQT02000002.1"/>
</dbReference>
<keyword evidence="6" id="KW-0597">Phosphoprotein</keyword>
<sequence length="468" mass="51419">MNSQEKVLIVEDEPNALIGLAELVSGWGYRTETARDGLEALDKVQAWQPGIVVTDMKMPRMDGLELLGRLSEMNEDRAVILLTAQGSIETAVEAMKLGAYDFIQKPVDSSRLKNILANATRQRSTERELEVTRRKLRETGVLGSLVGSSKTMQELFALIERVASSNVSVLITGESGTGKELAARTLHDLSPRRTRAFVAVNCAAIPETLIESEIFGHEKGAFTGAIERRAGCFELAEEGTLLLDEIGEMPIGTQAKLLRVLEDRKLRRLGSKVESPVDVRVLAATNKDPESAVADGHLRGDLFYRLNVFNIHMPPLREHKEDIPSIVDSMIFDMNQKHGREVTGVDSEMMERLMAWDWPGNVRELRNTIERAVVLCGEGQIESRHLPPGFGAKSSRSAAVDTPSNAVQVEVGTTVDEAERLLILKTLESTGNNKTRAAEILGISLKTLHNKLKEYGNSGGSADNSEDQ</sequence>
<dbReference type="Pfam" id="PF00158">
    <property type="entry name" value="Sigma54_activat"/>
    <property type="match status" value="1"/>
</dbReference>
<dbReference type="Proteomes" id="UP000264702">
    <property type="component" value="Unassembled WGS sequence"/>
</dbReference>
<dbReference type="InterPro" id="IPR025944">
    <property type="entry name" value="Sigma_54_int_dom_CS"/>
</dbReference>
<reference evidence="9 10" key="1">
    <citation type="submission" date="2018-08" db="EMBL/GenBank/DDBJ databases">
        <title>Acidipila sp. 4G-K13, an acidobacterium isolated from forest soil.</title>
        <authorList>
            <person name="Gao Z.-H."/>
            <person name="Qiu L.-H."/>
        </authorList>
    </citation>
    <scope>NUCLEOTIDE SEQUENCE [LARGE SCALE GENOMIC DNA]</scope>
    <source>
        <strain evidence="9 10">4G-K13</strain>
    </source>
</reference>
<dbReference type="AlphaFoldDB" id="A0A372ISS1"/>
<feature type="domain" description="Sigma-54 factor interaction" evidence="7">
    <location>
        <begin position="145"/>
        <end position="374"/>
    </location>
</feature>
<proteinExistence type="predicted"/>
<gene>
    <name evidence="9" type="ORF">D0Y96_06910</name>
</gene>
<dbReference type="InterPro" id="IPR003593">
    <property type="entry name" value="AAA+_ATPase"/>
</dbReference>
<dbReference type="SUPFAM" id="SSF52172">
    <property type="entry name" value="CheY-like"/>
    <property type="match status" value="1"/>
</dbReference>
<dbReference type="InterPro" id="IPR001789">
    <property type="entry name" value="Sig_transdc_resp-reg_receiver"/>
</dbReference>
<dbReference type="Gene3D" id="3.40.50.300">
    <property type="entry name" value="P-loop containing nucleotide triphosphate hydrolases"/>
    <property type="match status" value="1"/>
</dbReference>
<name>A0A372ISS1_9BACT</name>
<dbReference type="Gene3D" id="1.10.8.60">
    <property type="match status" value="1"/>
</dbReference>
<dbReference type="InterPro" id="IPR002197">
    <property type="entry name" value="HTH_Fis"/>
</dbReference>